<dbReference type="PANTHER" id="PTHR11776">
    <property type="entry name" value="ADENINE PHOSPHORIBOSYLTRANSFERASE"/>
    <property type="match status" value="1"/>
</dbReference>
<name>A0A1G4II82_TRYEQ</name>
<reference evidence="12" key="1">
    <citation type="submission" date="2016-09" db="EMBL/GenBank/DDBJ databases">
        <authorList>
            <person name="Hebert L."/>
            <person name="Moumen B."/>
        </authorList>
    </citation>
    <scope>NUCLEOTIDE SEQUENCE [LARGE SCALE GENOMIC DNA]</scope>
    <source>
        <strain evidence="12">OVI</strain>
    </source>
</reference>
<dbReference type="SMR" id="A0A1G4II82"/>
<comment type="catalytic activity">
    <reaction evidence="1">
        <text>AMP + diphosphate = 5-phospho-alpha-D-ribose 1-diphosphate + adenine</text>
        <dbReference type="Rhea" id="RHEA:16609"/>
        <dbReference type="ChEBI" id="CHEBI:16708"/>
        <dbReference type="ChEBI" id="CHEBI:33019"/>
        <dbReference type="ChEBI" id="CHEBI:58017"/>
        <dbReference type="ChEBI" id="CHEBI:456215"/>
        <dbReference type="EC" id="2.4.2.7"/>
    </reaction>
</comment>
<comment type="pathway">
    <text evidence="3">Purine metabolism; AMP biosynthesis via salvage pathway; AMP from adenine: step 1/1.</text>
</comment>
<evidence type="ECO:0000259" key="11">
    <source>
        <dbReference type="Pfam" id="PF00156"/>
    </source>
</evidence>
<comment type="subcellular location">
    <subcellularLocation>
        <location evidence="2">Cytoplasm</location>
    </subcellularLocation>
</comment>
<evidence type="ECO:0000256" key="10">
    <source>
        <dbReference type="ARBA" id="ARBA00022726"/>
    </source>
</evidence>
<evidence type="ECO:0000313" key="12">
    <source>
        <dbReference type="EMBL" id="SCU71974.1"/>
    </source>
</evidence>
<evidence type="ECO:0000313" key="13">
    <source>
        <dbReference type="Proteomes" id="UP000195570"/>
    </source>
</evidence>
<sequence>MSLVEVLPNYFTLSKDSPLRKKFEKVYKWYSPAFSPHDVPRFAEVGNITENPEVMRGIRDFFVDRYKNLQQPITHILGFDSRGFLLGPMIAVELNVPFVLIRKANKIAGVIIKSEPYTKEYAAESEECMTVRFGSFDKNSRVVLIDDVIATGGTMLAGVQLVDACGATLVEVAGILGLTFLKGTQPAHTFAGGRYSNVPFVTLVDETVLSDENCGDPLHHKGSRIISCAEAKKLI</sequence>
<dbReference type="InterPro" id="IPR000836">
    <property type="entry name" value="PRTase_dom"/>
</dbReference>
<organism evidence="12 13">
    <name type="scientific">Trypanosoma equiperdum</name>
    <dbReference type="NCBI Taxonomy" id="5694"/>
    <lineage>
        <taxon>Eukaryota</taxon>
        <taxon>Discoba</taxon>
        <taxon>Euglenozoa</taxon>
        <taxon>Kinetoplastea</taxon>
        <taxon>Metakinetoplastina</taxon>
        <taxon>Trypanosomatida</taxon>
        <taxon>Trypanosomatidae</taxon>
        <taxon>Trypanosoma</taxon>
    </lineage>
</organism>
<comment type="similarity">
    <text evidence="4">Belongs to the purine/pyrimidine phosphoribosyltransferase family.</text>
</comment>
<dbReference type="SUPFAM" id="SSF53271">
    <property type="entry name" value="PRTase-like"/>
    <property type="match status" value="1"/>
</dbReference>
<gene>
    <name evidence="12" type="ORF">TEOVI_000355600</name>
</gene>
<proteinExistence type="inferred from homology"/>
<dbReference type="PANTHER" id="PTHR11776:SF7">
    <property type="entry name" value="PHOSPHORIBOSYLTRANSFERASE DOMAIN-CONTAINING PROTEIN"/>
    <property type="match status" value="1"/>
</dbReference>
<dbReference type="AlphaFoldDB" id="A0A1G4II82"/>
<evidence type="ECO:0000256" key="7">
    <source>
        <dbReference type="ARBA" id="ARBA00022490"/>
    </source>
</evidence>
<dbReference type="EC" id="2.4.2.7" evidence="6"/>
<evidence type="ECO:0000256" key="2">
    <source>
        <dbReference type="ARBA" id="ARBA00004496"/>
    </source>
</evidence>
<protein>
    <recommendedName>
        <fullName evidence="6">adenine phosphoribosyltransferase</fullName>
        <ecNumber evidence="6">2.4.2.7</ecNumber>
    </recommendedName>
</protein>
<dbReference type="InterPro" id="IPR050120">
    <property type="entry name" value="Adenine_PRTase"/>
</dbReference>
<keyword evidence="13" id="KW-1185">Reference proteome</keyword>
<dbReference type="Proteomes" id="UP000195570">
    <property type="component" value="Unassembled WGS sequence"/>
</dbReference>
<keyword evidence="7" id="KW-0963">Cytoplasm</keyword>
<dbReference type="GeneID" id="92377496"/>
<dbReference type="EMBL" id="CZPT02001763">
    <property type="protein sequence ID" value="SCU71974.1"/>
    <property type="molecule type" value="Genomic_DNA"/>
</dbReference>
<dbReference type="RefSeq" id="XP_067082546.1">
    <property type="nucleotide sequence ID" value="XM_067226445.1"/>
</dbReference>
<dbReference type="Gene3D" id="3.40.50.2020">
    <property type="match status" value="1"/>
</dbReference>
<dbReference type="Pfam" id="PF00156">
    <property type="entry name" value="Pribosyltran"/>
    <property type="match status" value="1"/>
</dbReference>
<comment type="caution">
    <text evidence="12">The sequence shown here is derived from an EMBL/GenBank/DDBJ whole genome shotgun (WGS) entry which is preliminary data.</text>
</comment>
<dbReference type="VEuPathDB" id="TriTrypDB:TEOVI_000355600"/>
<evidence type="ECO:0000256" key="6">
    <source>
        <dbReference type="ARBA" id="ARBA00011893"/>
    </source>
</evidence>
<keyword evidence="8 12" id="KW-0328">Glycosyltransferase</keyword>
<dbReference type="GO" id="GO:0003999">
    <property type="term" value="F:adenine phosphoribosyltransferase activity"/>
    <property type="evidence" value="ECO:0007669"/>
    <property type="project" value="UniProtKB-EC"/>
</dbReference>
<evidence type="ECO:0000256" key="1">
    <source>
        <dbReference type="ARBA" id="ARBA00000868"/>
    </source>
</evidence>
<dbReference type="GO" id="GO:0006166">
    <property type="term" value="P:purine ribonucleoside salvage"/>
    <property type="evidence" value="ECO:0007669"/>
    <property type="project" value="UniProtKB-KW"/>
</dbReference>
<dbReference type="CDD" id="cd06223">
    <property type="entry name" value="PRTases_typeI"/>
    <property type="match status" value="1"/>
</dbReference>
<keyword evidence="10" id="KW-0660">Purine salvage</keyword>
<evidence type="ECO:0000256" key="3">
    <source>
        <dbReference type="ARBA" id="ARBA00004659"/>
    </source>
</evidence>
<dbReference type="InterPro" id="IPR029057">
    <property type="entry name" value="PRTase-like"/>
</dbReference>
<evidence type="ECO:0000256" key="8">
    <source>
        <dbReference type="ARBA" id="ARBA00022676"/>
    </source>
</evidence>
<feature type="domain" description="Phosphoribosyltransferase" evidence="11">
    <location>
        <begin position="45"/>
        <end position="173"/>
    </location>
</feature>
<comment type="subunit">
    <text evidence="5">Homodimer.</text>
</comment>
<keyword evidence="9 12" id="KW-0808">Transferase</keyword>
<accession>A0A1G4II82</accession>
<evidence type="ECO:0000256" key="5">
    <source>
        <dbReference type="ARBA" id="ARBA00011738"/>
    </source>
</evidence>
<evidence type="ECO:0000256" key="9">
    <source>
        <dbReference type="ARBA" id="ARBA00022679"/>
    </source>
</evidence>
<dbReference type="GO" id="GO:0005737">
    <property type="term" value="C:cytoplasm"/>
    <property type="evidence" value="ECO:0007669"/>
    <property type="project" value="UniProtKB-SubCell"/>
</dbReference>
<evidence type="ECO:0000256" key="4">
    <source>
        <dbReference type="ARBA" id="ARBA00008391"/>
    </source>
</evidence>